<dbReference type="SUPFAM" id="SSF46689">
    <property type="entry name" value="Homeodomain-like"/>
    <property type="match status" value="1"/>
</dbReference>
<gene>
    <name evidence="5" type="ORF">P3H78_29080</name>
</gene>
<dbReference type="InterPro" id="IPR001647">
    <property type="entry name" value="HTH_TetR"/>
</dbReference>
<dbReference type="Gene3D" id="1.10.357.10">
    <property type="entry name" value="Tetracycline Repressor, domain 2"/>
    <property type="match status" value="1"/>
</dbReference>
<evidence type="ECO:0000256" key="3">
    <source>
        <dbReference type="ARBA" id="ARBA00023163"/>
    </source>
</evidence>
<evidence type="ECO:0000256" key="2">
    <source>
        <dbReference type="ARBA" id="ARBA00023125"/>
    </source>
</evidence>
<dbReference type="InterPro" id="IPR009057">
    <property type="entry name" value="Homeodomain-like_sf"/>
</dbReference>
<evidence type="ECO:0000313" key="6">
    <source>
        <dbReference type="Proteomes" id="UP001221150"/>
    </source>
</evidence>
<feature type="domain" description="HTH tetR-type" evidence="4">
    <location>
        <begin position="21"/>
        <end position="58"/>
    </location>
</feature>
<proteinExistence type="predicted"/>
<dbReference type="Pfam" id="PF00440">
    <property type="entry name" value="TetR_N"/>
    <property type="match status" value="1"/>
</dbReference>
<dbReference type="Proteomes" id="UP001221150">
    <property type="component" value="Unassembled WGS sequence"/>
</dbReference>
<comment type="caution">
    <text evidence="5">The sequence shown here is derived from an EMBL/GenBank/DDBJ whole genome shotgun (WGS) entry which is preliminary data.</text>
</comment>
<evidence type="ECO:0000259" key="4">
    <source>
        <dbReference type="Pfam" id="PF00440"/>
    </source>
</evidence>
<evidence type="ECO:0000256" key="1">
    <source>
        <dbReference type="ARBA" id="ARBA00023015"/>
    </source>
</evidence>
<dbReference type="InterPro" id="IPR050109">
    <property type="entry name" value="HTH-type_TetR-like_transc_reg"/>
</dbReference>
<keyword evidence="2" id="KW-0238">DNA-binding</keyword>
<dbReference type="EMBL" id="JARJBB010000024">
    <property type="protein sequence ID" value="MDF3302593.1"/>
    <property type="molecule type" value="Genomic_DNA"/>
</dbReference>
<dbReference type="PANTHER" id="PTHR30055">
    <property type="entry name" value="HTH-TYPE TRANSCRIPTIONAL REGULATOR RUTR"/>
    <property type="match status" value="1"/>
</dbReference>
<dbReference type="RefSeq" id="WP_276112149.1">
    <property type="nucleotide sequence ID" value="NZ_JARJBB010000024.1"/>
</dbReference>
<reference evidence="5 6" key="1">
    <citation type="submission" date="2023-03" db="EMBL/GenBank/DDBJ databases">
        <title>Draft genome sequence of Streptomyces sp. K1PA1 isolated from peat swamp forest in Thailand.</title>
        <authorList>
            <person name="Klaysubun C."/>
            <person name="Duangmal K."/>
        </authorList>
    </citation>
    <scope>NUCLEOTIDE SEQUENCE [LARGE SCALE GENOMIC DNA]</scope>
    <source>
        <strain evidence="5 6">K1PA1</strain>
    </source>
</reference>
<dbReference type="PANTHER" id="PTHR30055:SF234">
    <property type="entry name" value="HTH-TYPE TRANSCRIPTIONAL REGULATOR BETI"/>
    <property type="match status" value="1"/>
</dbReference>
<keyword evidence="3" id="KW-0804">Transcription</keyword>
<protein>
    <submittedName>
        <fullName evidence="5">TetR/AcrR family transcriptional regulator</fullName>
    </submittedName>
</protein>
<name>A0ABT6AD64_9ACTN</name>
<keyword evidence="6" id="KW-1185">Reference proteome</keyword>
<organism evidence="5 6">
    <name type="scientific">Streptomyces tropicalis</name>
    <dbReference type="NCBI Taxonomy" id="3034234"/>
    <lineage>
        <taxon>Bacteria</taxon>
        <taxon>Bacillati</taxon>
        <taxon>Actinomycetota</taxon>
        <taxon>Actinomycetes</taxon>
        <taxon>Kitasatosporales</taxon>
        <taxon>Streptomycetaceae</taxon>
        <taxon>Streptomyces</taxon>
    </lineage>
</organism>
<keyword evidence="1" id="KW-0805">Transcription regulation</keyword>
<evidence type="ECO:0000313" key="5">
    <source>
        <dbReference type="EMBL" id="MDF3302593.1"/>
    </source>
</evidence>
<sequence>MPRSPDPAKRRILLDQVRAYVMRHGLAGLSLRPLARELGTSDRMLLYYFGTKECMVAEALAVDEARPLPRIRDLLDAAGPPEDPAALRRFVEEIWQRFSAPAVRRTFPLYLEIMVANVLHPGRYEPVTRDTLREWTELFTTFFDDWGMPAPRARTEATLLVDAVFGLLMAHLADGGEDQADAAFHMLLDRLEPGWRADLRA</sequence>
<accession>A0ABT6AD64</accession>